<proteinExistence type="predicted"/>
<dbReference type="AlphaFoldDB" id="A0A9W4WTS5"/>
<reference evidence="1" key="1">
    <citation type="submission" date="2022-08" db="EMBL/GenBank/DDBJ databases">
        <authorList>
            <person name="Kallberg Y."/>
            <person name="Tangrot J."/>
            <person name="Rosling A."/>
        </authorList>
    </citation>
    <scope>NUCLEOTIDE SEQUENCE</scope>
    <source>
        <strain evidence="1">Wild A</strain>
    </source>
</reference>
<accession>A0A9W4WTS5</accession>
<organism evidence="1 2">
    <name type="scientific">Funneliformis geosporum</name>
    <dbReference type="NCBI Taxonomy" id="1117311"/>
    <lineage>
        <taxon>Eukaryota</taxon>
        <taxon>Fungi</taxon>
        <taxon>Fungi incertae sedis</taxon>
        <taxon>Mucoromycota</taxon>
        <taxon>Glomeromycotina</taxon>
        <taxon>Glomeromycetes</taxon>
        <taxon>Glomerales</taxon>
        <taxon>Glomeraceae</taxon>
        <taxon>Funneliformis</taxon>
    </lineage>
</organism>
<dbReference type="EMBL" id="CAMKVN010003682">
    <property type="protein sequence ID" value="CAI2185353.1"/>
    <property type="molecule type" value="Genomic_DNA"/>
</dbReference>
<protein>
    <submittedName>
        <fullName evidence="1">4390_t:CDS:1</fullName>
    </submittedName>
</protein>
<dbReference type="Proteomes" id="UP001153678">
    <property type="component" value="Unassembled WGS sequence"/>
</dbReference>
<evidence type="ECO:0000313" key="1">
    <source>
        <dbReference type="EMBL" id="CAI2185353.1"/>
    </source>
</evidence>
<evidence type="ECO:0000313" key="2">
    <source>
        <dbReference type="Proteomes" id="UP001153678"/>
    </source>
</evidence>
<keyword evidence="2" id="KW-1185">Reference proteome</keyword>
<name>A0A9W4WTS5_9GLOM</name>
<sequence length="89" mass="10531">MNLEKQFENQEKAIGTIIEKTEKLKKFKDEIYRITMNSIISEVFYKRISKVDSNDIITYYQKDISRNGDFVVEFELTEADVVAKRDDGR</sequence>
<comment type="caution">
    <text evidence="1">The sequence shown here is derived from an EMBL/GenBank/DDBJ whole genome shotgun (WGS) entry which is preliminary data.</text>
</comment>
<gene>
    <name evidence="1" type="ORF">FWILDA_LOCUS12034</name>
</gene>